<dbReference type="EMBL" id="PP511863">
    <property type="protein sequence ID" value="XCD08153.1"/>
    <property type="molecule type" value="Genomic_DNA"/>
</dbReference>
<protein>
    <submittedName>
        <fullName evidence="2">DNA pilot protein</fullName>
    </submittedName>
</protein>
<name>A0AAU8B1B0_9VIRU</name>
<dbReference type="EMBL" id="PP511729">
    <property type="protein sequence ID" value="XCD06931.1"/>
    <property type="molecule type" value="Genomic_DNA"/>
</dbReference>
<reference evidence="2" key="1">
    <citation type="submission" date="2024-03" db="EMBL/GenBank/DDBJ databases">
        <title>Diverse circular DNA viruses in blood, oral, and fecal samples of captive lemurs.</title>
        <authorList>
            <person name="Paietta E.N."/>
            <person name="Kraberger S."/>
            <person name="Lund M.C."/>
            <person name="Custer J.M."/>
            <person name="Vargas K.M."/>
            <person name="Ehmke E.E."/>
            <person name="Yoder A.D."/>
            <person name="Varsani A."/>
        </authorList>
    </citation>
    <scope>NUCLEOTIDE SEQUENCE</scope>
    <source>
        <strain evidence="1">Duke_24FF_1075</strain>
        <strain evidence="2">Duke_24FS_69</strain>
        <strain evidence="3">Duke_25FF_1143</strain>
        <strain evidence="4">Duke_26_55</strain>
        <strain evidence="5">Duke_29_37</strain>
    </source>
</reference>
<dbReference type="EMBL" id="PP511547">
    <property type="protein sequence ID" value="XCD05338.1"/>
    <property type="molecule type" value="Genomic_DNA"/>
</dbReference>
<dbReference type="EMBL" id="PP511498">
    <property type="protein sequence ID" value="XCD04724.1"/>
    <property type="molecule type" value="Genomic_DNA"/>
</dbReference>
<evidence type="ECO:0000313" key="4">
    <source>
        <dbReference type="EMBL" id="XCD06931.1"/>
    </source>
</evidence>
<evidence type="ECO:0000313" key="5">
    <source>
        <dbReference type="EMBL" id="XCD08153.1"/>
    </source>
</evidence>
<evidence type="ECO:0000313" key="3">
    <source>
        <dbReference type="EMBL" id="XCD06021.1"/>
    </source>
</evidence>
<organism evidence="2">
    <name type="scientific">Dulem virus 201</name>
    <dbReference type="NCBI Taxonomy" id="3145678"/>
    <lineage>
        <taxon>Viruses</taxon>
        <taxon>Monodnaviria</taxon>
        <taxon>Sangervirae</taxon>
        <taxon>Phixviricota</taxon>
        <taxon>Malgrandaviricetes</taxon>
        <taxon>Petitvirales</taxon>
        <taxon>Microviridae</taxon>
        <taxon>Microvirus</taxon>
    </lineage>
</organism>
<dbReference type="EMBL" id="PP511624">
    <property type="protein sequence ID" value="XCD06021.1"/>
    <property type="molecule type" value="Genomic_DNA"/>
</dbReference>
<evidence type="ECO:0000313" key="2">
    <source>
        <dbReference type="EMBL" id="XCD05338.1"/>
    </source>
</evidence>
<sequence length="339" mass="37768">MSIATIGMGLMNAMQSMMPNNSDREQAAREREMMGLQYQYNNQMAIENLQRAKDMWDYTNLGAQVQHAKEAGLSKGLLYANGGASGQSSGGQGAGVNNTGSQAVAMGLQNQALKLQNQQILSQTELNQAQAKKVEAEASKIAGVDTKQAEAGLEKLIAETSNEKIKRGLILADVRYKDAMEELSRNQADAKNIEIGQIKQSTRNLEKTWEILEENLKGSTMDNEVKKRTIETMVSQAEANLSKTIAEVINTRTSSQVGTEMIKDIQSQIATRAEQMAQTWRRVRIEGGNYELNKAKFEIEAEKIYQYLDIDKKKLGIEEQRLIKDFIGDMLKMGTQLYK</sequence>
<accession>A0AAU8B1B0</accession>
<evidence type="ECO:0000313" key="1">
    <source>
        <dbReference type="EMBL" id="XCD04724.1"/>
    </source>
</evidence>
<proteinExistence type="predicted"/>